<dbReference type="PROSITE" id="PS00610">
    <property type="entry name" value="NA_NEUROTRAN_SYMP_1"/>
    <property type="match status" value="1"/>
</dbReference>
<dbReference type="EMBL" id="JAJFAT010000013">
    <property type="protein sequence ID" value="MCC3145540.1"/>
    <property type="molecule type" value="Genomic_DNA"/>
</dbReference>
<evidence type="ECO:0000256" key="3">
    <source>
        <dbReference type="ARBA" id="ARBA00022692"/>
    </source>
</evidence>
<dbReference type="PANTHER" id="PTHR42948">
    <property type="entry name" value="TRANSPORTER"/>
    <property type="match status" value="1"/>
</dbReference>
<feature type="transmembrane region" description="Helical" evidence="7">
    <location>
        <begin position="173"/>
        <end position="195"/>
    </location>
</feature>
<organism evidence="8 9">
    <name type="scientific">Halanaerobium polyolivorans</name>
    <dbReference type="NCBI Taxonomy" id="2886943"/>
    <lineage>
        <taxon>Bacteria</taxon>
        <taxon>Bacillati</taxon>
        <taxon>Bacillota</taxon>
        <taxon>Clostridia</taxon>
        <taxon>Halanaerobiales</taxon>
        <taxon>Halanaerobiaceae</taxon>
        <taxon>Halanaerobium</taxon>
    </lineage>
</organism>
<evidence type="ECO:0000313" key="9">
    <source>
        <dbReference type="Proteomes" id="UP001199296"/>
    </source>
</evidence>
<comment type="subcellular location">
    <subcellularLocation>
        <location evidence="1">Membrane</location>
        <topology evidence="1">Multi-pass membrane protein</topology>
    </subcellularLocation>
</comment>
<keyword evidence="5 7" id="KW-0472">Membrane</keyword>
<dbReference type="GO" id="GO:0016020">
    <property type="term" value="C:membrane"/>
    <property type="evidence" value="ECO:0007669"/>
    <property type="project" value="UniProtKB-SubCell"/>
</dbReference>
<accession>A0AAW4X163</accession>
<dbReference type="NCBIfam" id="NF037979">
    <property type="entry name" value="Na_transp"/>
    <property type="match status" value="1"/>
</dbReference>
<feature type="transmembrane region" description="Helical" evidence="7">
    <location>
        <begin position="84"/>
        <end position="104"/>
    </location>
</feature>
<keyword evidence="3 6" id="KW-0812">Transmembrane</keyword>
<evidence type="ECO:0000256" key="7">
    <source>
        <dbReference type="SAM" id="Phobius"/>
    </source>
</evidence>
<sequence length="445" mass="48021">MQRENWTSKLGFILAASGSAIGLGNIWRFPFVAGTNGGAIFLLIYLAAIIFIGYPVLVSEMTIGRKTERNPVGAFKKLAPDTPWWLVGGLGVLAGFVILSYYSVVAGWGLFYMLESVTGLAPGTDFAELFVGHISGTFSPIFWHFVFMLLTVSVIGAGVVNGIQRVVKILMPILFVLLVVLIFRSLTLEGAGAGLEFYLSPDFSQISLQTFNDAISQAFFTLSLGMGAMITYGSYLSQDESITDSAGYVLGFDTGIAILSGFAIFPAVFAFGLDPAAGPGLTFITLPAVFSQMPLGAFFGFLFFALLSIAALTSAISLLEVVVAYLVDEFEYPRKKTSYIIGFIIFLVGLPPVLGYSALSDFSFLGMDVLDTYDWIANFILLPTGGMLTAIFIGHYWGTDKAVEEANRNSMKVKVGNVYSLLIKYVAPIAIFVIMALTIFQTVTG</sequence>
<proteinExistence type="inferred from homology"/>
<evidence type="ECO:0000256" key="6">
    <source>
        <dbReference type="RuleBase" id="RU003732"/>
    </source>
</evidence>
<comment type="caution">
    <text evidence="8">The sequence shown here is derived from an EMBL/GenBank/DDBJ whole genome shotgun (WGS) entry which is preliminary data.</text>
</comment>
<feature type="transmembrane region" description="Helical" evidence="7">
    <location>
        <begin position="12"/>
        <end position="33"/>
    </location>
</feature>
<dbReference type="InterPro" id="IPR000175">
    <property type="entry name" value="Na/ntran_symport"/>
</dbReference>
<evidence type="ECO:0000256" key="2">
    <source>
        <dbReference type="ARBA" id="ARBA00022448"/>
    </source>
</evidence>
<reference evidence="8 9" key="1">
    <citation type="submission" date="2021-10" db="EMBL/GenBank/DDBJ databases">
        <authorList>
            <person name="Grouzdev D.S."/>
            <person name="Pantiukh K.S."/>
            <person name="Krutkina M.S."/>
        </authorList>
    </citation>
    <scope>NUCLEOTIDE SEQUENCE [LARGE SCALE GENOMIC DNA]</scope>
    <source>
        <strain evidence="8 9">Z-7514</strain>
    </source>
</reference>
<evidence type="ECO:0000256" key="1">
    <source>
        <dbReference type="ARBA" id="ARBA00004141"/>
    </source>
</evidence>
<feature type="transmembrane region" description="Helical" evidence="7">
    <location>
        <begin position="379"/>
        <end position="397"/>
    </location>
</feature>
<feature type="transmembrane region" description="Helical" evidence="7">
    <location>
        <begin position="39"/>
        <end position="63"/>
    </location>
</feature>
<feature type="transmembrane region" description="Helical" evidence="7">
    <location>
        <begin position="141"/>
        <end position="161"/>
    </location>
</feature>
<dbReference type="SUPFAM" id="SSF161070">
    <property type="entry name" value="SNF-like"/>
    <property type="match status" value="1"/>
</dbReference>
<protein>
    <recommendedName>
        <fullName evidence="6">Transporter</fullName>
    </recommendedName>
</protein>
<dbReference type="PROSITE" id="PS50267">
    <property type="entry name" value="NA_NEUROTRAN_SYMP_3"/>
    <property type="match status" value="1"/>
</dbReference>
<keyword evidence="6" id="KW-0769">Symport</keyword>
<dbReference type="CDD" id="cd10336">
    <property type="entry name" value="SLC6sbd_Tyt1-Like"/>
    <property type="match status" value="1"/>
</dbReference>
<dbReference type="RefSeq" id="WP_229346242.1">
    <property type="nucleotide sequence ID" value="NZ_JAJFAT010000013.1"/>
</dbReference>
<feature type="transmembrane region" description="Helical" evidence="7">
    <location>
        <begin position="339"/>
        <end position="359"/>
    </location>
</feature>
<dbReference type="PANTHER" id="PTHR42948:SF1">
    <property type="entry name" value="TRANSPORTER"/>
    <property type="match status" value="1"/>
</dbReference>
<dbReference type="InterPro" id="IPR047218">
    <property type="entry name" value="YocR/YhdH-like"/>
</dbReference>
<gene>
    <name evidence="8" type="ORF">LJ207_09415</name>
</gene>
<dbReference type="GO" id="GO:0015293">
    <property type="term" value="F:symporter activity"/>
    <property type="evidence" value="ECO:0007669"/>
    <property type="project" value="UniProtKB-KW"/>
</dbReference>
<keyword evidence="4 7" id="KW-1133">Transmembrane helix</keyword>
<feature type="transmembrane region" description="Helical" evidence="7">
    <location>
        <begin position="418"/>
        <end position="440"/>
    </location>
</feature>
<dbReference type="Proteomes" id="UP001199296">
    <property type="component" value="Unassembled WGS sequence"/>
</dbReference>
<dbReference type="InterPro" id="IPR037272">
    <property type="entry name" value="SNS_sf"/>
</dbReference>
<feature type="transmembrane region" description="Helical" evidence="7">
    <location>
        <begin position="297"/>
        <end position="327"/>
    </location>
</feature>
<keyword evidence="9" id="KW-1185">Reference proteome</keyword>
<name>A0AAW4X163_9FIRM</name>
<feature type="transmembrane region" description="Helical" evidence="7">
    <location>
        <begin position="248"/>
        <end position="273"/>
    </location>
</feature>
<dbReference type="AlphaFoldDB" id="A0AAW4X163"/>
<feature type="transmembrane region" description="Helical" evidence="7">
    <location>
        <begin position="215"/>
        <end position="236"/>
    </location>
</feature>
<comment type="similarity">
    <text evidence="6">Belongs to the sodium:neurotransmitter symporter (SNF) (TC 2.A.22) family.</text>
</comment>
<evidence type="ECO:0000256" key="4">
    <source>
        <dbReference type="ARBA" id="ARBA00022989"/>
    </source>
</evidence>
<keyword evidence="2 6" id="KW-0813">Transport</keyword>
<evidence type="ECO:0000313" key="8">
    <source>
        <dbReference type="EMBL" id="MCC3145540.1"/>
    </source>
</evidence>
<dbReference type="PRINTS" id="PR00176">
    <property type="entry name" value="NANEUSMPORT"/>
</dbReference>
<dbReference type="Pfam" id="PF00209">
    <property type="entry name" value="SNF"/>
    <property type="match status" value="2"/>
</dbReference>
<evidence type="ECO:0000256" key="5">
    <source>
        <dbReference type="ARBA" id="ARBA00023136"/>
    </source>
</evidence>